<reference evidence="1 2" key="1">
    <citation type="journal article" date="2019" name="Sci. Rep.">
        <title>Orb-weaving spider Araneus ventricosus genome elucidates the spidroin gene catalogue.</title>
        <authorList>
            <person name="Kono N."/>
            <person name="Nakamura H."/>
            <person name="Ohtoshi R."/>
            <person name="Moran D.A.P."/>
            <person name="Shinohara A."/>
            <person name="Yoshida Y."/>
            <person name="Fujiwara M."/>
            <person name="Mori M."/>
            <person name="Tomita M."/>
            <person name="Arakawa K."/>
        </authorList>
    </citation>
    <scope>NUCLEOTIDE SEQUENCE [LARGE SCALE GENOMIC DNA]</scope>
</reference>
<accession>A0A4Y2M841</accession>
<evidence type="ECO:0000313" key="1">
    <source>
        <dbReference type="EMBL" id="GBN23278.1"/>
    </source>
</evidence>
<sequence>MGHVMNLFCETSSFQHWKGADVWIPQFLYKMTIPLHISRPVNELLNLHFGNDRIISRHFPTAWPPTSPDLNTTSVCGLSKRCCVRGPSANLAELKNRGFDEKSSNSGFVAKVVNSVILNMQNIV</sequence>
<dbReference type="EMBL" id="BGPR01006973">
    <property type="protein sequence ID" value="GBN23278.1"/>
    <property type="molecule type" value="Genomic_DNA"/>
</dbReference>
<protein>
    <submittedName>
        <fullName evidence="1">Uncharacterized protein</fullName>
    </submittedName>
</protein>
<proteinExistence type="predicted"/>
<name>A0A4Y2M841_ARAVE</name>
<comment type="caution">
    <text evidence="1">The sequence shown here is derived from an EMBL/GenBank/DDBJ whole genome shotgun (WGS) entry which is preliminary data.</text>
</comment>
<dbReference type="AlphaFoldDB" id="A0A4Y2M841"/>
<keyword evidence="2" id="KW-1185">Reference proteome</keyword>
<gene>
    <name evidence="1" type="ORF">AVEN_15600_1</name>
</gene>
<evidence type="ECO:0000313" key="2">
    <source>
        <dbReference type="Proteomes" id="UP000499080"/>
    </source>
</evidence>
<organism evidence="1 2">
    <name type="scientific">Araneus ventricosus</name>
    <name type="common">Orbweaver spider</name>
    <name type="synonym">Epeira ventricosa</name>
    <dbReference type="NCBI Taxonomy" id="182803"/>
    <lineage>
        <taxon>Eukaryota</taxon>
        <taxon>Metazoa</taxon>
        <taxon>Ecdysozoa</taxon>
        <taxon>Arthropoda</taxon>
        <taxon>Chelicerata</taxon>
        <taxon>Arachnida</taxon>
        <taxon>Araneae</taxon>
        <taxon>Araneomorphae</taxon>
        <taxon>Entelegynae</taxon>
        <taxon>Araneoidea</taxon>
        <taxon>Araneidae</taxon>
        <taxon>Araneus</taxon>
    </lineage>
</organism>
<dbReference type="Proteomes" id="UP000499080">
    <property type="component" value="Unassembled WGS sequence"/>
</dbReference>